<sequence length="47" mass="5089">MFRISPMTETPASLPRLEREVRALCTAIGLITATMAIAVVALTLPFD</sequence>
<protein>
    <submittedName>
        <fullName evidence="2">Uncharacterized protein</fullName>
    </submittedName>
</protein>
<dbReference type="AlphaFoldDB" id="A0A1C3W1L8"/>
<feature type="transmembrane region" description="Helical" evidence="1">
    <location>
        <begin position="21"/>
        <end position="44"/>
    </location>
</feature>
<dbReference type="RefSeq" id="WP_167669570.1">
    <property type="nucleotide sequence ID" value="NZ_FMAF01000008.1"/>
</dbReference>
<reference evidence="2 3" key="1">
    <citation type="submission" date="2016-08" db="EMBL/GenBank/DDBJ databases">
        <authorList>
            <person name="Seilhamer J.J."/>
        </authorList>
    </citation>
    <scope>NUCLEOTIDE SEQUENCE [LARGE SCALE GENOMIC DNA]</scope>
    <source>
        <strain evidence="2 3">P1-7</strain>
    </source>
</reference>
<dbReference type="EMBL" id="FMAF01000008">
    <property type="protein sequence ID" value="SCB33836.1"/>
    <property type="molecule type" value="Genomic_DNA"/>
</dbReference>
<keyword evidence="1" id="KW-0472">Membrane</keyword>
<accession>A0A1C3W1L8</accession>
<gene>
    <name evidence="2" type="ORF">GA0061101_1084</name>
</gene>
<evidence type="ECO:0000256" key="1">
    <source>
        <dbReference type="SAM" id="Phobius"/>
    </source>
</evidence>
<evidence type="ECO:0000313" key="3">
    <source>
        <dbReference type="Proteomes" id="UP000199205"/>
    </source>
</evidence>
<evidence type="ECO:0000313" key="2">
    <source>
        <dbReference type="EMBL" id="SCB33836.1"/>
    </source>
</evidence>
<keyword evidence="1" id="KW-0812">Transmembrane</keyword>
<keyword evidence="1" id="KW-1133">Transmembrane helix</keyword>
<proteinExistence type="predicted"/>
<dbReference type="Proteomes" id="UP000199205">
    <property type="component" value="Unassembled WGS sequence"/>
</dbReference>
<organism evidence="2 3">
    <name type="scientific">Rhizobium lusitanum</name>
    <dbReference type="NCBI Taxonomy" id="293958"/>
    <lineage>
        <taxon>Bacteria</taxon>
        <taxon>Pseudomonadati</taxon>
        <taxon>Pseudomonadota</taxon>
        <taxon>Alphaproteobacteria</taxon>
        <taxon>Hyphomicrobiales</taxon>
        <taxon>Rhizobiaceae</taxon>
        <taxon>Rhizobium/Agrobacterium group</taxon>
        <taxon>Rhizobium</taxon>
    </lineage>
</organism>
<name>A0A1C3W1L8_9HYPH</name>